<feature type="transmembrane region" description="Helical" evidence="8">
    <location>
        <begin position="46"/>
        <end position="63"/>
    </location>
</feature>
<organism evidence="9">
    <name type="scientific">Caldithrix abyssi</name>
    <dbReference type="NCBI Taxonomy" id="187145"/>
    <lineage>
        <taxon>Bacteria</taxon>
        <taxon>Pseudomonadati</taxon>
        <taxon>Calditrichota</taxon>
        <taxon>Calditrichia</taxon>
        <taxon>Calditrichales</taxon>
        <taxon>Calditrichaceae</taxon>
        <taxon>Caldithrix</taxon>
    </lineage>
</organism>
<evidence type="ECO:0000256" key="8">
    <source>
        <dbReference type="RuleBase" id="RU363041"/>
    </source>
</evidence>
<feature type="transmembrane region" description="Helical" evidence="8">
    <location>
        <begin position="75"/>
        <end position="96"/>
    </location>
</feature>
<dbReference type="InterPro" id="IPR052017">
    <property type="entry name" value="TSUP"/>
</dbReference>
<reference evidence="9" key="1">
    <citation type="journal article" date="2020" name="mSystems">
        <title>Genome- and Community-Level Interaction Insights into Carbon Utilization and Element Cycling Functions of Hydrothermarchaeota in Hydrothermal Sediment.</title>
        <authorList>
            <person name="Zhou Z."/>
            <person name="Liu Y."/>
            <person name="Xu W."/>
            <person name="Pan J."/>
            <person name="Luo Z.H."/>
            <person name="Li M."/>
        </authorList>
    </citation>
    <scope>NUCLEOTIDE SEQUENCE [LARGE SCALE GENOMIC DNA]</scope>
    <source>
        <strain evidence="9">HyVt-527</strain>
    </source>
</reference>
<evidence type="ECO:0000256" key="7">
    <source>
        <dbReference type="ARBA" id="ARBA00023136"/>
    </source>
</evidence>
<feature type="transmembrane region" description="Helical" evidence="8">
    <location>
        <begin position="129"/>
        <end position="153"/>
    </location>
</feature>
<comment type="similarity">
    <text evidence="2 8">Belongs to the 4-toluene sulfonate uptake permease (TSUP) (TC 2.A.102) family.</text>
</comment>
<dbReference type="AlphaFoldDB" id="A0A7V5UEI9"/>
<gene>
    <name evidence="9" type="ORF">ENJ89_03690</name>
</gene>
<dbReference type="EMBL" id="DROD01000248">
    <property type="protein sequence ID" value="HHJ52274.1"/>
    <property type="molecule type" value="Genomic_DNA"/>
</dbReference>
<comment type="subcellular location">
    <subcellularLocation>
        <location evidence="1 8">Cell membrane</location>
        <topology evidence="1 8">Multi-pass membrane protein</topology>
    </subcellularLocation>
</comment>
<evidence type="ECO:0000256" key="3">
    <source>
        <dbReference type="ARBA" id="ARBA00022448"/>
    </source>
</evidence>
<feature type="transmembrane region" description="Helical" evidence="8">
    <location>
        <begin position="102"/>
        <end position="122"/>
    </location>
</feature>
<evidence type="ECO:0000256" key="6">
    <source>
        <dbReference type="ARBA" id="ARBA00022989"/>
    </source>
</evidence>
<dbReference type="Pfam" id="PF01925">
    <property type="entry name" value="TauE"/>
    <property type="match status" value="1"/>
</dbReference>
<sequence length="242" mass="25777">MNLPVSELQALLAVTVGFLGGMLQSNIGFGLGPLGVPLLLLIDPRFVPGPVIINGLVLNILMIRREHDFFKMKEFKWAIAGRVVGTILGAGILVIIPLQYLSLLFAGLIILAVLLSVSRLNLKISARNLLLSGTLSGMMGTTVAIGGPAMALVYQRSSGPRVRSMLSAIFLIGTILALISLASIGRLGKIELELALILLPGVLAGFFLSRYSIPVMDRGFIRPAILLVSAVSALILLIKQFL</sequence>
<keyword evidence="5 8" id="KW-0812">Transmembrane</keyword>
<proteinExistence type="inferred from homology"/>
<protein>
    <recommendedName>
        <fullName evidence="8">Probable membrane transporter protein</fullName>
    </recommendedName>
</protein>
<dbReference type="PANTHER" id="PTHR30269:SF37">
    <property type="entry name" value="MEMBRANE TRANSPORTER PROTEIN"/>
    <property type="match status" value="1"/>
</dbReference>
<keyword evidence="7 8" id="KW-0472">Membrane</keyword>
<name>A0A7V5UEI9_CALAY</name>
<evidence type="ECO:0000256" key="4">
    <source>
        <dbReference type="ARBA" id="ARBA00022475"/>
    </source>
</evidence>
<comment type="caution">
    <text evidence="9">The sequence shown here is derived from an EMBL/GenBank/DDBJ whole genome shotgun (WGS) entry which is preliminary data.</text>
</comment>
<feature type="transmembrane region" description="Helical" evidence="8">
    <location>
        <begin position="219"/>
        <end position="238"/>
    </location>
</feature>
<evidence type="ECO:0000256" key="1">
    <source>
        <dbReference type="ARBA" id="ARBA00004651"/>
    </source>
</evidence>
<evidence type="ECO:0000256" key="2">
    <source>
        <dbReference type="ARBA" id="ARBA00009142"/>
    </source>
</evidence>
<accession>A0A7V5UEI9</accession>
<dbReference type="Proteomes" id="UP000886124">
    <property type="component" value="Unassembled WGS sequence"/>
</dbReference>
<evidence type="ECO:0000313" key="9">
    <source>
        <dbReference type="EMBL" id="HHJ52274.1"/>
    </source>
</evidence>
<dbReference type="InterPro" id="IPR002781">
    <property type="entry name" value="TM_pro_TauE-like"/>
</dbReference>
<keyword evidence="3" id="KW-0813">Transport</keyword>
<feature type="transmembrane region" description="Helical" evidence="8">
    <location>
        <begin position="194"/>
        <end position="213"/>
    </location>
</feature>
<evidence type="ECO:0000256" key="5">
    <source>
        <dbReference type="ARBA" id="ARBA00022692"/>
    </source>
</evidence>
<keyword evidence="4 8" id="KW-1003">Cell membrane</keyword>
<dbReference type="GO" id="GO:0005886">
    <property type="term" value="C:plasma membrane"/>
    <property type="evidence" value="ECO:0007669"/>
    <property type="project" value="UniProtKB-SubCell"/>
</dbReference>
<keyword evidence="6 8" id="KW-1133">Transmembrane helix</keyword>
<dbReference type="PANTHER" id="PTHR30269">
    <property type="entry name" value="TRANSMEMBRANE PROTEIN YFCA"/>
    <property type="match status" value="1"/>
</dbReference>
<feature type="transmembrane region" description="Helical" evidence="8">
    <location>
        <begin position="165"/>
        <end position="182"/>
    </location>
</feature>